<dbReference type="AlphaFoldDB" id="A0A918U276"/>
<evidence type="ECO:0000256" key="2">
    <source>
        <dbReference type="SAM" id="Phobius"/>
    </source>
</evidence>
<dbReference type="Proteomes" id="UP000645555">
    <property type="component" value="Unassembled WGS sequence"/>
</dbReference>
<proteinExistence type="predicted"/>
<dbReference type="InterPro" id="IPR046291">
    <property type="entry name" value="DUF6328"/>
</dbReference>
<reference evidence="3" key="2">
    <citation type="submission" date="2020-09" db="EMBL/GenBank/DDBJ databases">
        <authorList>
            <person name="Sun Q."/>
            <person name="Ohkuma M."/>
        </authorList>
    </citation>
    <scope>NUCLEOTIDE SEQUENCE</scope>
    <source>
        <strain evidence="3">JCM 4956</strain>
    </source>
</reference>
<dbReference type="EMBL" id="BMWD01000023">
    <property type="protein sequence ID" value="GGX81015.1"/>
    <property type="molecule type" value="Genomic_DNA"/>
</dbReference>
<keyword evidence="2" id="KW-1133">Transmembrane helix</keyword>
<gene>
    <name evidence="3" type="ORF">GCM10010515_55680</name>
</gene>
<protein>
    <submittedName>
        <fullName evidence="3">Membrane protein</fullName>
    </submittedName>
</protein>
<evidence type="ECO:0000313" key="4">
    <source>
        <dbReference type="Proteomes" id="UP000645555"/>
    </source>
</evidence>
<feature type="transmembrane region" description="Helical" evidence="2">
    <location>
        <begin position="36"/>
        <end position="57"/>
    </location>
</feature>
<accession>A0A918U276</accession>
<keyword evidence="2" id="KW-0472">Membrane</keyword>
<dbReference type="RefSeq" id="WP_308434820.1">
    <property type="nucleotide sequence ID" value="NZ_BMWD01000023.1"/>
</dbReference>
<keyword evidence="4" id="KW-1185">Reference proteome</keyword>
<evidence type="ECO:0000256" key="1">
    <source>
        <dbReference type="SAM" id="MobiDB-lite"/>
    </source>
</evidence>
<feature type="transmembrane region" description="Helical" evidence="2">
    <location>
        <begin position="69"/>
        <end position="90"/>
    </location>
</feature>
<feature type="region of interest" description="Disordered" evidence="1">
    <location>
        <begin position="1"/>
        <end position="22"/>
    </location>
</feature>
<comment type="caution">
    <text evidence="3">The sequence shown here is derived from an EMBL/GenBank/DDBJ whole genome shotgun (WGS) entry which is preliminary data.</text>
</comment>
<evidence type="ECO:0000313" key="3">
    <source>
        <dbReference type="EMBL" id="GGX81015.1"/>
    </source>
</evidence>
<keyword evidence="2" id="KW-0812">Transmembrane</keyword>
<feature type="transmembrane region" description="Helical" evidence="2">
    <location>
        <begin position="139"/>
        <end position="157"/>
    </location>
</feature>
<name>A0A918U276_9ACTN</name>
<reference evidence="3" key="1">
    <citation type="journal article" date="2014" name="Int. J. Syst. Evol. Microbiol.">
        <title>Complete genome sequence of Corynebacterium casei LMG S-19264T (=DSM 44701T), isolated from a smear-ripened cheese.</title>
        <authorList>
            <consortium name="US DOE Joint Genome Institute (JGI-PGF)"/>
            <person name="Walter F."/>
            <person name="Albersmeier A."/>
            <person name="Kalinowski J."/>
            <person name="Ruckert C."/>
        </authorList>
    </citation>
    <scope>NUCLEOTIDE SEQUENCE</scope>
    <source>
        <strain evidence="3">JCM 4956</strain>
    </source>
</reference>
<feature type="transmembrane region" description="Helical" evidence="2">
    <location>
        <begin position="110"/>
        <end position="133"/>
    </location>
</feature>
<sequence>MSDQQGMSEDERLRAQRDESEAERADRNFAELLQELRVIQTGVQILVAFLLTLPFQARFATLDSFQRGIYVTTLLLAVLATILFTAPAALHRQLFRKGMKRELVEASSRLAGAGMVVLAFALTSAVLLVVDVVHGTPEALVAAAATFIVCGVMWALVPRHLGRKASRTD</sequence>
<dbReference type="Pfam" id="PF19853">
    <property type="entry name" value="DUF6328"/>
    <property type="match status" value="1"/>
</dbReference>
<feature type="compositionally biased region" description="Basic and acidic residues" evidence="1">
    <location>
        <begin position="9"/>
        <end position="22"/>
    </location>
</feature>
<organism evidence="3 4">
    <name type="scientific">Streptomyces fructofermentans</name>
    <dbReference type="NCBI Taxonomy" id="152141"/>
    <lineage>
        <taxon>Bacteria</taxon>
        <taxon>Bacillati</taxon>
        <taxon>Actinomycetota</taxon>
        <taxon>Actinomycetes</taxon>
        <taxon>Kitasatosporales</taxon>
        <taxon>Streptomycetaceae</taxon>
        <taxon>Streptomyces</taxon>
    </lineage>
</organism>